<organism evidence="3 4">
    <name type="scientific">Heterostelium pallidum (strain ATCC 26659 / Pp 5 / PN500)</name>
    <name type="common">Cellular slime mold</name>
    <name type="synonym">Polysphondylium pallidum</name>
    <dbReference type="NCBI Taxonomy" id="670386"/>
    <lineage>
        <taxon>Eukaryota</taxon>
        <taxon>Amoebozoa</taxon>
        <taxon>Evosea</taxon>
        <taxon>Eumycetozoa</taxon>
        <taxon>Dictyostelia</taxon>
        <taxon>Acytosteliales</taxon>
        <taxon>Acytosteliaceae</taxon>
        <taxon>Heterostelium</taxon>
    </lineage>
</organism>
<accession>D3B5P4</accession>
<feature type="compositionally biased region" description="Acidic residues" evidence="1">
    <location>
        <begin position="431"/>
        <end position="453"/>
    </location>
</feature>
<evidence type="ECO:0000259" key="2">
    <source>
        <dbReference type="PROSITE" id="PS50994"/>
    </source>
</evidence>
<evidence type="ECO:0000313" key="4">
    <source>
        <dbReference type="Proteomes" id="UP000001396"/>
    </source>
</evidence>
<dbReference type="Pfam" id="PF00665">
    <property type="entry name" value="rve"/>
    <property type="match status" value="1"/>
</dbReference>
<name>D3B5P4_HETP5</name>
<dbReference type="InterPro" id="IPR012337">
    <property type="entry name" value="RNaseH-like_sf"/>
</dbReference>
<dbReference type="GeneID" id="31359469"/>
<dbReference type="InterPro" id="IPR036397">
    <property type="entry name" value="RNaseH_sf"/>
</dbReference>
<dbReference type="AlphaFoldDB" id="D3B5P4"/>
<dbReference type="Proteomes" id="UP000001396">
    <property type="component" value="Unassembled WGS sequence"/>
</dbReference>
<sequence>MIENNEIKLQKLYNSKKIIFIDGIKYINGKIIVPNVRHIVNSILSLYHSSTTSAHVNAFTMSELISSKYVWDTMKADITKYCNRCIVCCRYNDYYHKRRGLLKPLPVMSDKFVAISCDFITNLKEVEDDNGNVYNQIWVIVDRFSKYVTLIPTHNTYKSEDLYNLFMSNYVKYFGVPREITSDRDSKLTSKVWRTFADKMKVKLNFTTADHQQANGQAEIVIKAIKNTLRKLLLDDKFNDLDKNWYEHLSTIQISLNNTKSHSTDYTPFFVTYGKNPNTVADINLNSKDWGIDENDPNEIQIFNFIKNIQEINIAVKYNLIKTRNKMLANFNKDKKDNDFKVGDMVYVKEKRPSKKWNKLAPIYAGPYEIINVDKYIILLLKIITKSKILNSKYFKHAEIEDLENSVVNKDTSVLDKTDGVVSDNDTSVSSDDDDEMSTDNDDDVMSVNDSDEDTNHSVEDGMDLVETSQNNHSEVKQNMTTNETNETEIDSSLMPTGIVSDFMKSDVIKSKNTHEEVLHVLESNKDSNLKYIKLLRELIENEKDLDQRNKVSDKSNLLVRSLMKSKLHPSIFKIMQKRSFVISAKRSIPFVEYLVKISHTVGWVPSSEMIGATKEVSSFNSIVGKLSAAVTKPVQINMLRARRSNVYSSLKSCYDKAQINRLHFKLHRIQSQLESALQISKLESVVSELSIQHSAVKLLNNEYIEFNATLKIHSVLFNSFNLLQELIRLLEQRLINKQKIK</sequence>
<feature type="compositionally biased region" description="Low complexity" evidence="1">
    <location>
        <begin position="421"/>
        <end position="430"/>
    </location>
</feature>
<dbReference type="PANTHER" id="PTHR37984">
    <property type="entry name" value="PROTEIN CBG26694"/>
    <property type="match status" value="1"/>
</dbReference>
<dbReference type="EMBL" id="ADBJ01000017">
    <property type="protein sequence ID" value="EFA83192.1"/>
    <property type="molecule type" value="Genomic_DNA"/>
</dbReference>
<evidence type="ECO:0000256" key="1">
    <source>
        <dbReference type="SAM" id="MobiDB-lite"/>
    </source>
</evidence>
<dbReference type="Pfam" id="PF17921">
    <property type="entry name" value="Integrase_H2C2"/>
    <property type="match status" value="1"/>
</dbReference>
<proteinExistence type="predicted"/>
<dbReference type="Gene3D" id="3.30.420.10">
    <property type="entry name" value="Ribonuclease H-like superfamily/Ribonuclease H"/>
    <property type="match status" value="1"/>
</dbReference>
<dbReference type="PROSITE" id="PS50994">
    <property type="entry name" value="INTEGRASE"/>
    <property type="match status" value="1"/>
</dbReference>
<evidence type="ECO:0000313" key="3">
    <source>
        <dbReference type="EMBL" id="EFA83192.1"/>
    </source>
</evidence>
<dbReference type="InterPro" id="IPR001584">
    <property type="entry name" value="Integrase_cat-core"/>
</dbReference>
<feature type="domain" description="Integrase catalytic" evidence="2">
    <location>
        <begin position="102"/>
        <end position="276"/>
    </location>
</feature>
<dbReference type="GO" id="GO:0015074">
    <property type="term" value="P:DNA integration"/>
    <property type="evidence" value="ECO:0007669"/>
    <property type="project" value="InterPro"/>
</dbReference>
<comment type="caution">
    <text evidence="3">The sequence shown here is derived from an EMBL/GenBank/DDBJ whole genome shotgun (WGS) entry which is preliminary data.</text>
</comment>
<dbReference type="Gene3D" id="1.10.340.70">
    <property type="match status" value="1"/>
</dbReference>
<dbReference type="GO" id="GO:0003676">
    <property type="term" value="F:nucleic acid binding"/>
    <property type="evidence" value="ECO:0007669"/>
    <property type="project" value="InterPro"/>
</dbReference>
<dbReference type="RefSeq" id="XP_020435309.1">
    <property type="nucleotide sequence ID" value="XM_020574895.1"/>
</dbReference>
<dbReference type="InterPro" id="IPR050951">
    <property type="entry name" value="Retrovirus_Pol_polyprotein"/>
</dbReference>
<protein>
    <recommendedName>
        <fullName evidence="2">Integrase catalytic domain-containing protein</fullName>
    </recommendedName>
</protein>
<dbReference type="InterPro" id="IPR041588">
    <property type="entry name" value="Integrase_H2C2"/>
</dbReference>
<dbReference type="SUPFAM" id="SSF53098">
    <property type="entry name" value="Ribonuclease H-like"/>
    <property type="match status" value="1"/>
</dbReference>
<gene>
    <name evidence="3" type="ORF">PPL_03982</name>
</gene>
<dbReference type="PANTHER" id="PTHR37984:SF5">
    <property type="entry name" value="PROTEIN NYNRIN-LIKE"/>
    <property type="match status" value="1"/>
</dbReference>
<reference evidence="3 4" key="1">
    <citation type="journal article" date="2011" name="Genome Res.">
        <title>Phylogeny-wide analysis of social amoeba genomes highlights ancient origins for complex intercellular communication.</title>
        <authorList>
            <person name="Heidel A.J."/>
            <person name="Lawal H.M."/>
            <person name="Felder M."/>
            <person name="Schilde C."/>
            <person name="Helps N.R."/>
            <person name="Tunggal B."/>
            <person name="Rivero F."/>
            <person name="John U."/>
            <person name="Schleicher M."/>
            <person name="Eichinger L."/>
            <person name="Platzer M."/>
            <person name="Noegel A.A."/>
            <person name="Schaap P."/>
            <person name="Gloeckner G."/>
        </authorList>
    </citation>
    <scope>NUCLEOTIDE SEQUENCE [LARGE SCALE GENOMIC DNA]</scope>
    <source>
        <strain evidence="4">ATCC 26659 / Pp 5 / PN500</strain>
    </source>
</reference>
<dbReference type="InParanoid" id="D3B5P4"/>
<dbReference type="STRING" id="670386.D3B5P4"/>
<feature type="region of interest" description="Disordered" evidence="1">
    <location>
        <begin position="417"/>
        <end position="458"/>
    </location>
</feature>
<keyword evidence="4" id="KW-1185">Reference proteome</keyword>